<dbReference type="GO" id="GO:0016829">
    <property type="term" value="F:lyase activity"/>
    <property type="evidence" value="ECO:0007669"/>
    <property type="project" value="UniProtKB-KW"/>
</dbReference>
<dbReference type="PANTHER" id="PTHR36577">
    <property type="entry name" value="DUF521 DOMAIN PROTEIN (AFU_ORTHOLOGUE AFUA_6G00490)"/>
    <property type="match status" value="1"/>
</dbReference>
<keyword evidence="2" id="KW-0456">Lyase</keyword>
<dbReference type="PANTHER" id="PTHR36577:SF3">
    <property type="entry name" value="DUF521 DOMAIN PROTEIN (AFU_ORTHOLOGUE AFUA_6G00490)"/>
    <property type="match status" value="1"/>
</dbReference>
<evidence type="ECO:0000259" key="3">
    <source>
        <dbReference type="Pfam" id="PF04412"/>
    </source>
</evidence>
<name>X1KYY9_9ZZZZ</name>
<organism evidence="4">
    <name type="scientific">marine sediment metagenome</name>
    <dbReference type="NCBI Taxonomy" id="412755"/>
    <lineage>
        <taxon>unclassified sequences</taxon>
        <taxon>metagenomes</taxon>
        <taxon>ecological metagenomes</taxon>
    </lineage>
</organism>
<comment type="caution">
    <text evidence="4">The sequence shown here is derived from an EMBL/GenBank/DDBJ whole genome shotgun (WGS) entry which is preliminary data.</text>
</comment>
<feature type="domain" description="Phosphomevalonate dehydratase large subunit-like" evidence="3">
    <location>
        <begin position="1"/>
        <end position="227"/>
    </location>
</feature>
<evidence type="ECO:0000256" key="2">
    <source>
        <dbReference type="ARBA" id="ARBA00023239"/>
    </source>
</evidence>
<protein>
    <recommendedName>
        <fullName evidence="3">Phosphomevalonate dehydratase large subunit-like domain-containing protein</fullName>
    </recommendedName>
</protein>
<sequence length="240" mass="26419">MYLTKEEESILDGNEGEMFSKLMRLVVKLGDSFGADKLIDIVSAHTVLNFGLNFVNAAAEVLTQIAEAGLKVKVRTTADPIIDMDYTEELKVIIPMFTLHDQMMKDLAQIGVHGFTCTPYFLDNKPKLGDHCAWSESSAVIYLNSVLGGRSNREGGLLDIACGITGKTPYHGLHLKENRKGQLLFKILFDDWDTFDLTSIGLKIGEIAGPKIPVIEGLNNVSTDDLNSAKYRALKNAIIL</sequence>
<accession>X1KYY9</accession>
<keyword evidence="1" id="KW-0408">Iron</keyword>
<dbReference type="Pfam" id="PF04412">
    <property type="entry name" value="AcnX"/>
    <property type="match status" value="1"/>
</dbReference>
<gene>
    <name evidence="4" type="ORF">S06H3_20204</name>
</gene>
<evidence type="ECO:0000313" key="4">
    <source>
        <dbReference type="EMBL" id="GAI12297.1"/>
    </source>
</evidence>
<reference evidence="4" key="1">
    <citation type="journal article" date="2014" name="Front. Microbiol.">
        <title>High frequency of phylogenetically diverse reductive dehalogenase-homologous genes in deep subseafloor sedimentary metagenomes.</title>
        <authorList>
            <person name="Kawai M."/>
            <person name="Futagami T."/>
            <person name="Toyoda A."/>
            <person name="Takaki Y."/>
            <person name="Nishi S."/>
            <person name="Hori S."/>
            <person name="Arai W."/>
            <person name="Tsubouchi T."/>
            <person name="Morono Y."/>
            <person name="Uchiyama I."/>
            <person name="Ito T."/>
            <person name="Fujiyama A."/>
            <person name="Inagaki F."/>
            <person name="Takami H."/>
        </authorList>
    </citation>
    <scope>NUCLEOTIDE SEQUENCE</scope>
    <source>
        <strain evidence="4">Expedition CK06-06</strain>
    </source>
</reference>
<proteinExistence type="predicted"/>
<dbReference type="EMBL" id="BARV01010438">
    <property type="protein sequence ID" value="GAI12297.1"/>
    <property type="molecule type" value="Genomic_DNA"/>
</dbReference>
<evidence type="ECO:0000256" key="1">
    <source>
        <dbReference type="ARBA" id="ARBA00023004"/>
    </source>
</evidence>
<dbReference type="InterPro" id="IPR007506">
    <property type="entry name" value="PMDh-L-like_dom"/>
</dbReference>
<feature type="non-terminal residue" evidence="4">
    <location>
        <position position="240"/>
    </location>
</feature>
<dbReference type="AlphaFoldDB" id="X1KYY9"/>